<dbReference type="PROSITE" id="PS00658">
    <property type="entry name" value="FORK_HEAD_2"/>
    <property type="match status" value="1"/>
</dbReference>
<dbReference type="GO" id="GO:0000981">
    <property type="term" value="F:DNA-binding transcription factor activity, RNA polymerase II-specific"/>
    <property type="evidence" value="ECO:0007669"/>
    <property type="project" value="TreeGrafter"/>
</dbReference>
<evidence type="ECO:0000256" key="10">
    <source>
        <dbReference type="SAM" id="MobiDB-lite"/>
    </source>
</evidence>
<dbReference type="InterPro" id="IPR047512">
    <property type="entry name" value="FH_FOXJ1"/>
</dbReference>
<evidence type="ECO:0000256" key="2">
    <source>
        <dbReference type="ARBA" id="ARBA00022794"/>
    </source>
</evidence>
<sequence>MSSAQPEVDDSLTSLHWLQNLNIMGRIGSPTPPTPPASPVPFDEVPSIIPRKPSPPPTVVRKRPPPTIDFANDDSVKPPFSYANLICMAMQNNSNKMTLSAIYKWIRDNFKYYRNADPGWQNSIRHNLSLNKCFIKIPRQKDEPGKGGFWKLDPNYVNHMVDGSFKKRKVTSNTSFTSRPQGKKKTIETKDVVLGISPKVVQLIQKKEKTCSPLQPHCGNLSPPLPSFPTLEKSSINSSFVSVGNPAQQVVIETEQAVQSLEMEQGLLTDPLKGDLSWILSEGELGLEQLEVVEVTTADGVFSVPQGTVLADGQLLVNGPVSREEHQTEQNDALQSTTEGTGDIWWESCFNGQADLSIGGLRGATVGVPSVTSATPPTEASPPQQLDLLPPTQFVPPVTTPNVAHNAGADLQFTTVTNGSAGATSHWDDECRTALEAAAIELEAYNF</sequence>
<evidence type="ECO:0000256" key="5">
    <source>
        <dbReference type="ARBA" id="ARBA00023159"/>
    </source>
</evidence>
<dbReference type="AlphaFoldDB" id="A0AAJ6QRN8"/>
<keyword evidence="7 9" id="KW-0539">Nucleus</keyword>
<reference evidence="13" key="1">
    <citation type="submission" date="2025-08" db="UniProtKB">
        <authorList>
            <consortium name="RefSeq"/>
        </authorList>
    </citation>
    <scope>IDENTIFICATION</scope>
</reference>
<keyword evidence="5" id="KW-0010">Activator</keyword>
<dbReference type="KEGG" id="goe:100904555"/>
<dbReference type="CDD" id="cd20023">
    <property type="entry name" value="FH_FOXJ1"/>
    <property type="match status" value="1"/>
</dbReference>
<keyword evidence="12" id="KW-1185">Reference proteome</keyword>
<dbReference type="PANTHER" id="PTHR46805:SF3">
    <property type="entry name" value="FORKHEAD BOX PROTEIN J1-B"/>
    <property type="match status" value="1"/>
</dbReference>
<evidence type="ECO:0000256" key="1">
    <source>
        <dbReference type="ARBA" id="ARBA00004123"/>
    </source>
</evidence>
<dbReference type="GeneID" id="100904555"/>
<dbReference type="RefSeq" id="XP_003741677.1">
    <property type="nucleotide sequence ID" value="XM_003741629.1"/>
</dbReference>
<dbReference type="Gene3D" id="1.10.10.10">
    <property type="entry name" value="Winged helix-like DNA-binding domain superfamily/Winged helix DNA-binding domain"/>
    <property type="match status" value="1"/>
</dbReference>
<accession>A0AAJ6QRN8</accession>
<keyword evidence="4 9" id="KW-0238">DNA-binding</keyword>
<dbReference type="InterPro" id="IPR001766">
    <property type="entry name" value="Fork_head_dom"/>
</dbReference>
<dbReference type="SMART" id="SM00339">
    <property type="entry name" value="FH"/>
    <property type="match status" value="1"/>
</dbReference>
<dbReference type="InterPro" id="IPR018122">
    <property type="entry name" value="TF_fork_head_CS_1"/>
</dbReference>
<dbReference type="InterPro" id="IPR047513">
    <property type="entry name" value="FOXJ1"/>
</dbReference>
<dbReference type="GO" id="GO:0005634">
    <property type="term" value="C:nucleus"/>
    <property type="evidence" value="ECO:0007669"/>
    <property type="project" value="UniProtKB-SubCell"/>
</dbReference>
<dbReference type="FunFam" id="1.10.10.10:FF:000030">
    <property type="entry name" value="Forkhead box protein K2"/>
    <property type="match status" value="1"/>
</dbReference>
<dbReference type="Pfam" id="PF00250">
    <property type="entry name" value="Forkhead"/>
    <property type="match status" value="1"/>
</dbReference>
<dbReference type="InterPro" id="IPR036388">
    <property type="entry name" value="WH-like_DNA-bd_sf"/>
</dbReference>
<evidence type="ECO:0000256" key="9">
    <source>
        <dbReference type="PROSITE-ProRule" id="PRU00089"/>
    </source>
</evidence>
<comment type="similarity">
    <text evidence="8">Belongs to the FOXJ1 family.</text>
</comment>
<dbReference type="Proteomes" id="UP000694867">
    <property type="component" value="Unplaced"/>
</dbReference>
<keyword evidence="3" id="KW-0805">Transcription regulation</keyword>
<evidence type="ECO:0000256" key="3">
    <source>
        <dbReference type="ARBA" id="ARBA00023015"/>
    </source>
</evidence>
<feature type="domain" description="Fork-head" evidence="11">
    <location>
        <begin position="77"/>
        <end position="170"/>
    </location>
</feature>
<feature type="region of interest" description="Disordered" evidence="10">
    <location>
        <begin position="26"/>
        <end position="72"/>
    </location>
</feature>
<dbReference type="GO" id="GO:0000978">
    <property type="term" value="F:RNA polymerase II cis-regulatory region sequence-specific DNA binding"/>
    <property type="evidence" value="ECO:0007669"/>
    <property type="project" value="TreeGrafter"/>
</dbReference>
<dbReference type="InterPro" id="IPR030456">
    <property type="entry name" value="TF_fork_head_CS_2"/>
</dbReference>
<dbReference type="PRINTS" id="PR00053">
    <property type="entry name" value="FORKHEAD"/>
</dbReference>
<keyword evidence="2" id="KW-0970">Cilium biogenesis/degradation</keyword>
<evidence type="ECO:0000256" key="6">
    <source>
        <dbReference type="ARBA" id="ARBA00023163"/>
    </source>
</evidence>
<dbReference type="PROSITE" id="PS00657">
    <property type="entry name" value="FORK_HEAD_1"/>
    <property type="match status" value="1"/>
</dbReference>
<keyword evidence="6" id="KW-0804">Transcription</keyword>
<protein>
    <submittedName>
        <fullName evidence="13">Forkhead box protein J1-like</fullName>
    </submittedName>
</protein>
<gene>
    <name evidence="13" type="primary">LOC100904555</name>
</gene>
<name>A0AAJ6QRN8_9ACAR</name>
<organism evidence="12 13">
    <name type="scientific">Galendromus occidentalis</name>
    <name type="common">western predatory mite</name>
    <dbReference type="NCBI Taxonomy" id="34638"/>
    <lineage>
        <taxon>Eukaryota</taxon>
        <taxon>Metazoa</taxon>
        <taxon>Ecdysozoa</taxon>
        <taxon>Arthropoda</taxon>
        <taxon>Chelicerata</taxon>
        <taxon>Arachnida</taxon>
        <taxon>Acari</taxon>
        <taxon>Parasitiformes</taxon>
        <taxon>Mesostigmata</taxon>
        <taxon>Gamasina</taxon>
        <taxon>Phytoseioidea</taxon>
        <taxon>Phytoseiidae</taxon>
        <taxon>Typhlodrominae</taxon>
        <taxon>Galendromus</taxon>
    </lineage>
</organism>
<feature type="DNA-binding region" description="Fork-head" evidence="9">
    <location>
        <begin position="77"/>
        <end position="170"/>
    </location>
</feature>
<dbReference type="SUPFAM" id="SSF46785">
    <property type="entry name" value="Winged helix' DNA-binding domain"/>
    <property type="match status" value="1"/>
</dbReference>
<dbReference type="PANTHER" id="PTHR46805">
    <property type="entry name" value="FORKHEAD BOX PROTEIN J1"/>
    <property type="match status" value="1"/>
</dbReference>
<dbReference type="InterPro" id="IPR036390">
    <property type="entry name" value="WH_DNA-bd_sf"/>
</dbReference>
<evidence type="ECO:0000256" key="8">
    <source>
        <dbReference type="ARBA" id="ARBA00034770"/>
    </source>
</evidence>
<dbReference type="GO" id="GO:0030030">
    <property type="term" value="P:cell projection organization"/>
    <property type="evidence" value="ECO:0007669"/>
    <property type="project" value="UniProtKB-KW"/>
</dbReference>
<comment type="subcellular location">
    <subcellularLocation>
        <location evidence="1 9">Nucleus</location>
    </subcellularLocation>
</comment>
<evidence type="ECO:0000313" key="13">
    <source>
        <dbReference type="RefSeq" id="XP_003741677.1"/>
    </source>
</evidence>
<proteinExistence type="inferred from homology"/>
<evidence type="ECO:0000256" key="7">
    <source>
        <dbReference type="ARBA" id="ARBA00023242"/>
    </source>
</evidence>
<evidence type="ECO:0000256" key="4">
    <source>
        <dbReference type="ARBA" id="ARBA00023125"/>
    </source>
</evidence>
<evidence type="ECO:0000313" key="12">
    <source>
        <dbReference type="Proteomes" id="UP000694867"/>
    </source>
</evidence>
<evidence type="ECO:0000259" key="11">
    <source>
        <dbReference type="PROSITE" id="PS50039"/>
    </source>
</evidence>
<dbReference type="PROSITE" id="PS50039">
    <property type="entry name" value="FORK_HEAD_3"/>
    <property type="match status" value="1"/>
</dbReference>
<feature type="compositionally biased region" description="Pro residues" evidence="10">
    <location>
        <begin position="30"/>
        <end position="39"/>
    </location>
</feature>